<dbReference type="EMBL" id="JAHRWL010000001">
    <property type="protein sequence ID" value="MBV2359666.1"/>
    <property type="molecule type" value="Genomic_DNA"/>
</dbReference>
<evidence type="ECO:0000313" key="2">
    <source>
        <dbReference type="Proteomes" id="UP001166293"/>
    </source>
</evidence>
<name>A0ABS6N6M9_9RHOB</name>
<protein>
    <submittedName>
        <fullName evidence="1">DUF1800 domain-containing protein</fullName>
    </submittedName>
</protein>
<dbReference type="Pfam" id="PF08811">
    <property type="entry name" value="DUF1800"/>
    <property type="match status" value="1"/>
</dbReference>
<dbReference type="InterPro" id="IPR014917">
    <property type="entry name" value="DUF1800"/>
</dbReference>
<dbReference type="RefSeq" id="WP_217777464.1">
    <property type="nucleotide sequence ID" value="NZ_JAHRWL010000001.1"/>
</dbReference>
<dbReference type="Proteomes" id="UP001166293">
    <property type="component" value="Unassembled WGS sequence"/>
</dbReference>
<reference evidence="1" key="1">
    <citation type="submission" date="2021-06" db="EMBL/GenBank/DDBJ databases">
        <title>Thalassococcus sp. CAU 1522 isolated from sea sand, Republic of Korea.</title>
        <authorList>
            <person name="Kim W."/>
        </authorList>
    </citation>
    <scope>NUCLEOTIDE SEQUENCE</scope>
    <source>
        <strain evidence="1">CAU 1522</strain>
    </source>
</reference>
<proteinExistence type="predicted"/>
<evidence type="ECO:0000313" key="1">
    <source>
        <dbReference type="EMBL" id="MBV2359666.1"/>
    </source>
</evidence>
<gene>
    <name evidence="1" type="ORF">KUH32_07765</name>
</gene>
<comment type="caution">
    <text evidence="1">The sequence shown here is derived from an EMBL/GenBank/DDBJ whole genome shotgun (WGS) entry which is preliminary data.</text>
</comment>
<sequence length="460" mass="50020">MSFDPTLAEIRFGCGLSPRSAPPGSVRDVLRGLTEPDAMAQRFPIEEFDTFLLRIQDRMQHARIYRQNRETEIGEAARMAMRDINVQARRDSASWMAAMLARRIETGTGLRERLVAFWADHFTATGKSNVIRRGTSPYIESAIRPRIAGSFEDLLIAAVTHPLMVHYLDQTGSVGPNSARSVETGTGGLNENLAREVLELHTLGVGGPYTQDDVTELAKLLTGLGLSPKSGRTFRKAFAEPGPETVLGRSYGGAKPGFRDIEMVLRDLARHPATARHIATKLAVHFVADQPDPALVAALDAAYQRSGGNLLTVYEALLTHPVAWSPVLRNVKPPFDFVASALRALGAPAVRLAALKERPLRLTILHPLALMGQVWQEPDGPDGLPEEDSAWITPQGVAARLQWAIAMPERLVPALPDPRDFVETALGSFASPAVRFAAEAAESRADGIGLVLASPAFQRM</sequence>
<organism evidence="1 2">
    <name type="scientific">Thalassococcus arenae</name>
    <dbReference type="NCBI Taxonomy" id="2851652"/>
    <lineage>
        <taxon>Bacteria</taxon>
        <taxon>Pseudomonadati</taxon>
        <taxon>Pseudomonadota</taxon>
        <taxon>Alphaproteobacteria</taxon>
        <taxon>Rhodobacterales</taxon>
        <taxon>Roseobacteraceae</taxon>
        <taxon>Thalassococcus</taxon>
    </lineage>
</organism>
<keyword evidence="2" id="KW-1185">Reference proteome</keyword>
<accession>A0ABS6N6M9</accession>